<protein>
    <submittedName>
        <fullName evidence="2">Uncharacterized protein</fullName>
    </submittedName>
</protein>
<reference evidence="2 3" key="1">
    <citation type="submission" date="2018-11" db="EMBL/GenBank/DDBJ databases">
        <title>Genomic Encyclopedia of Type Strains, Phase IV (KMG-IV): sequencing the most valuable type-strain genomes for metagenomic binning, comparative biology and taxonomic classification.</title>
        <authorList>
            <person name="Goeker M."/>
        </authorList>
    </citation>
    <scope>NUCLEOTIDE SEQUENCE [LARGE SCALE GENOMIC DNA]</scope>
    <source>
        <strain evidence="2 3">DSM 16974</strain>
    </source>
</reference>
<dbReference type="RefSeq" id="WP_425462039.1">
    <property type="nucleotide sequence ID" value="NZ_RJUK01000003.1"/>
</dbReference>
<evidence type="ECO:0000256" key="1">
    <source>
        <dbReference type="SAM" id="MobiDB-lite"/>
    </source>
</evidence>
<dbReference type="Proteomes" id="UP000273643">
    <property type="component" value="Unassembled WGS sequence"/>
</dbReference>
<name>A0A3N1NQK1_9GAMM</name>
<dbReference type="EMBL" id="RJUK01000003">
    <property type="protein sequence ID" value="ROQ18169.1"/>
    <property type="molecule type" value="Genomic_DNA"/>
</dbReference>
<feature type="region of interest" description="Disordered" evidence="1">
    <location>
        <begin position="49"/>
        <end position="75"/>
    </location>
</feature>
<gene>
    <name evidence="2" type="ORF">EDC38_3143</name>
</gene>
<dbReference type="AlphaFoldDB" id="A0A3N1NQK1"/>
<comment type="caution">
    <text evidence="2">The sequence shown here is derived from an EMBL/GenBank/DDBJ whole genome shotgun (WGS) entry which is preliminary data.</text>
</comment>
<accession>A0A3N1NQK1</accession>
<sequence>MKLYGRTKASKDAPMELSEVTLSANPRSLRELSAFLERCAVEIEEEGDRWEHEHFSSQNQAEAHPQFIGFNPEAL</sequence>
<organism evidence="2 3">
    <name type="scientific">Marinimicrobium koreense</name>
    <dbReference type="NCBI Taxonomy" id="306545"/>
    <lineage>
        <taxon>Bacteria</taxon>
        <taxon>Pseudomonadati</taxon>
        <taxon>Pseudomonadota</taxon>
        <taxon>Gammaproteobacteria</taxon>
        <taxon>Cellvibrionales</taxon>
        <taxon>Cellvibrionaceae</taxon>
        <taxon>Marinimicrobium</taxon>
    </lineage>
</organism>
<dbReference type="Pfam" id="PF15566">
    <property type="entry name" value="Imm32"/>
    <property type="match status" value="1"/>
</dbReference>
<proteinExistence type="predicted"/>
<keyword evidence="3" id="KW-1185">Reference proteome</keyword>
<evidence type="ECO:0000313" key="3">
    <source>
        <dbReference type="Proteomes" id="UP000273643"/>
    </source>
</evidence>
<evidence type="ECO:0000313" key="2">
    <source>
        <dbReference type="EMBL" id="ROQ18169.1"/>
    </source>
</evidence>
<dbReference type="InterPro" id="IPR029083">
    <property type="entry name" value="Imm32"/>
</dbReference>